<dbReference type="InterPro" id="IPR015943">
    <property type="entry name" value="WD40/YVTN_repeat-like_dom_sf"/>
</dbReference>
<dbReference type="EMBL" id="LVYD01000060">
    <property type="protein sequence ID" value="OQP60629.1"/>
    <property type="molecule type" value="Genomic_DNA"/>
</dbReference>
<dbReference type="Gene3D" id="2.130.10.10">
    <property type="entry name" value="YVTN repeat-like/Quinoprotein amine dehydrogenase"/>
    <property type="match status" value="1"/>
</dbReference>
<feature type="chain" id="PRO_5012754401" evidence="1">
    <location>
        <begin position="25"/>
        <end position="79"/>
    </location>
</feature>
<protein>
    <submittedName>
        <fullName evidence="2">Uncharacterized protein</fullName>
    </submittedName>
</protein>
<evidence type="ECO:0000313" key="3">
    <source>
        <dbReference type="Proteomes" id="UP000192796"/>
    </source>
</evidence>
<reference evidence="2 3" key="1">
    <citation type="submission" date="2016-03" db="EMBL/GenBank/DDBJ databases">
        <title>Niastella vici sp. nov., isolated from farmland soil.</title>
        <authorList>
            <person name="Chen L."/>
            <person name="Wang D."/>
            <person name="Yang S."/>
            <person name="Wang G."/>
        </authorList>
    </citation>
    <scope>NUCLEOTIDE SEQUENCE [LARGE SCALE GENOMIC DNA]</scope>
    <source>
        <strain evidence="2 3">DJ57</strain>
    </source>
</reference>
<name>A0A1V9FQG6_9BACT</name>
<organism evidence="2 3">
    <name type="scientific">Niastella vici</name>
    <dbReference type="NCBI Taxonomy" id="1703345"/>
    <lineage>
        <taxon>Bacteria</taxon>
        <taxon>Pseudomonadati</taxon>
        <taxon>Bacteroidota</taxon>
        <taxon>Chitinophagia</taxon>
        <taxon>Chitinophagales</taxon>
        <taxon>Chitinophagaceae</taxon>
        <taxon>Niastella</taxon>
    </lineage>
</organism>
<sequence>MKQCYPKKLLLFLMLYIISAKAVAQTDSWKNVKIGAGGYVTRLIFNPAQSNLLYARTNALTIGMPHPTSGCRLQISRSF</sequence>
<dbReference type="AlphaFoldDB" id="A0A1V9FQG6"/>
<dbReference type="Proteomes" id="UP000192796">
    <property type="component" value="Unassembled WGS sequence"/>
</dbReference>
<comment type="caution">
    <text evidence="2">The sequence shown here is derived from an EMBL/GenBank/DDBJ whole genome shotgun (WGS) entry which is preliminary data.</text>
</comment>
<keyword evidence="1" id="KW-0732">Signal</keyword>
<dbReference type="STRING" id="1703345.A3860_32980"/>
<feature type="signal peptide" evidence="1">
    <location>
        <begin position="1"/>
        <end position="24"/>
    </location>
</feature>
<evidence type="ECO:0000256" key="1">
    <source>
        <dbReference type="SAM" id="SignalP"/>
    </source>
</evidence>
<evidence type="ECO:0000313" key="2">
    <source>
        <dbReference type="EMBL" id="OQP60629.1"/>
    </source>
</evidence>
<gene>
    <name evidence="2" type="ORF">A3860_32980</name>
</gene>
<accession>A0A1V9FQG6</accession>
<keyword evidence="3" id="KW-1185">Reference proteome</keyword>
<proteinExistence type="predicted"/>